<dbReference type="EMBL" id="JACTNZ010000009">
    <property type="protein sequence ID" value="KAG5533838.1"/>
    <property type="molecule type" value="Genomic_DNA"/>
</dbReference>
<organism evidence="1 2">
    <name type="scientific">Rhododendron griersonianum</name>
    <dbReference type="NCBI Taxonomy" id="479676"/>
    <lineage>
        <taxon>Eukaryota</taxon>
        <taxon>Viridiplantae</taxon>
        <taxon>Streptophyta</taxon>
        <taxon>Embryophyta</taxon>
        <taxon>Tracheophyta</taxon>
        <taxon>Spermatophyta</taxon>
        <taxon>Magnoliopsida</taxon>
        <taxon>eudicotyledons</taxon>
        <taxon>Gunneridae</taxon>
        <taxon>Pentapetalae</taxon>
        <taxon>asterids</taxon>
        <taxon>Ericales</taxon>
        <taxon>Ericaceae</taxon>
        <taxon>Ericoideae</taxon>
        <taxon>Rhodoreae</taxon>
        <taxon>Rhododendron</taxon>
    </lineage>
</organism>
<evidence type="ECO:0000313" key="1">
    <source>
        <dbReference type="EMBL" id="KAG5533837.1"/>
    </source>
</evidence>
<comment type="caution">
    <text evidence="1">The sequence shown here is derived from an EMBL/GenBank/DDBJ whole genome shotgun (WGS) entry which is preliminary data.</text>
</comment>
<protein>
    <submittedName>
        <fullName evidence="1">Uncharacterized protein</fullName>
    </submittedName>
</protein>
<dbReference type="Proteomes" id="UP000823749">
    <property type="component" value="Chromosome 9"/>
</dbReference>
<evidence type="ECO:0000313" key="2">
    <source>
        <dbReference type="Proteomes" id="UP000823749"/>
    </source>
</evidence>
<reference evidence="1" key="1">
    <citation type="submission" date="2020-08" db="EMBL/GenBank/DDBJ databases">
        <title>Plant Genome Project.</title>
        <authorList>
            <person name="Zhang R.-G."/>
        </authorList>
    </citation>
    <scope>NUCLEOTIDE SEQUENCE</scope>
    <source>
        <strain evidence="1">WSP0</strain>
        <tissue evidence="1">Leaf</tissue>
    </source>
</reference>
<accession>A0AAV6J241</accession>
<dbReference type="AlphaFoldDB" id="A0AAV6J241"/>
<proteinExistence type="predicted"/>
<name>A0AAV6J241_9ERIC</name>
<keyword evidence="2" id="KW-1185">Reference proteome</keyword>
<dbReference type="EMBL" id="JACTNZ010000009">
    <property type="protein sequence ID" value="KAG5533836.1"/>
    <property type="molecule type" value="Genomic_DNA"/>
</dbReference>
<sequence length="131" mass="14493">MEQKHILLSALSVGVGVGVGLSQWAGYNSSSSVEGVTAEQIEAEIWRLVVDGKESKICIIRRRACRFLHISRLAEIMSERTRVLLTSAAYVHLKHLDVSKYTRNLSPASRAILLSGPAGKLYVLSLIHYVF</sequence>
<dbReference type="EMBL" id="JACTNZ010000009">
    <property type="protein sequence ID" value="KAG5533837.1"/>
    <property type="molecule type" value="Genomic_DNA"/>
</dbReference>
<gene>
    <name evidence="1" type="ORF">RHGRI_027888</name>
</gene>